<proteinExistence type="predicted"/>
<protein>
    <recommendedName>
        <fullName evidence="3">CCHC-type domain-containing protein</fullName>
    </recommendedName>
</protein>
<evidence type="ECO:0000313" key="5">
    <source>
        <dbReference type="Proteomes" id="UP000467841"/>
    </source>
</evidence>
<dbReference type="AlphaFoldDB" id="A0A6D2KUU3"/>
<name>A0A6D2KUU3_9BRAS</name>
<dbReference type="PROSITE" id="PS50158">
    <property type="entry name" value="ZF_CCHC"/>
    <property type="match status" value="1"/>
</dbReference>
<dbReference type="SUPFAM" id="SSF57756">
    <property type="entry name" value="Retrovirus zinc finger-like domains"/>
    <property type="match status" value="1"/>
</dbReference>
<evidence type="ECO:0000256" key="2">
    <source>
        <dbReference type="SAM" id="MobiDB-lite"/>
    </source>
</evidence>
<feature type="region of interest" description="Disordered" evidence="2">
    <location>
        <begin position="272"/>
        <end position="331"/>
    </location>
</feature>
<comment type="caution">
    <text evidence="4">The sequence shown here is derived from an EMBL/GenBank/DDBJ whole genome shotgun (WGS) entry which is preliminary data.</text>
</comment>
<evidence type="ECO:0000256" key="1">
    <source>
        <dbReference type="PROSITE-ProRule" id="PRU00047"/>
    </source>
</evidence>
<dbReference type="Pfam" id="PF03732">
    <property type="entry name" value="Retrotrans_gag"/>
    <property type="match status" value="1"/>
</dbReference>
<feature type="region of interest" description="Disordered" evidence="2">
    <location>
        <begin position="70"/>
        <end position="107"/>
    </location>
</feature>
<dbReference type="PANTHER" id="PTHR35046">
    <property type="entry name" value="ZINC KNUCKLE (CCHC-TYPE) FAMILY PROTEIN"/>
    <property type="match status" value="1"/>
</dbReference>
<dbReference type="InterPro" id="IPR036875">
    <property type="entry name" value="Znf_CCHC_sf"/>
</dbReference>
<sequence>MAPKKTTTTTGNNNHEQRPEGLTAEWAELRTTLLAMQEHIQATIHASINEMGEMLLNRLDNRHRRRDHENPFACLDGETEDEEDPDHRRVHRPGRNTNNNHGDDRDNRWEYSFKVDIPEFHGGVRGDELVDWIVSVEEVLDFKQVPDDRRVPLVAMRFRGHTASWWKQFKSTCTRTGKEPVKSWEKLKKHLRHTFLPHNYDRTMYNRLQNLKQGNRSVDEYATEFSQLLTRNELYDSQIQLVSRFIGGLRPQLKSALAQFDPGTVSEAQRRVATFEQQQRSSSWTTSSSRSRPPESTLSPAAGASRDTSDPTPISLRPPQMPEEAQLRRSTRPNALRCYGCGEAGHRQTACPNQSRRGLLIDDSAPDQLPVYDSQEETEKDMDVFQTSGDTGPLLLTRLLVDSPSTEWIDSMGEPIAESDMTASFFMDRESILVKSPYLCDAAKPQ</sequence>
<keyword evidence="5" id="KW-1185">Reference proteome</keyword>
<feature type="compositionally biased region" description="Low complexity" evidence="2">
    <location>
        <begin position="1"/>
        <end position="10"/>
    </location>
</feature>
<accession>A0A6D2KUU3</accession>
<feature type="domain" description="CCHC-type" evidence="3">
    <location>
        <begin position="337"/>
        <end position="353"/>
    </location>
</feature>
<feature type="region of interest" description="Disordered" evidence="2">
    <location>
        <begin position="1"/>
        <end position="22"/>
    </location>
</feature>
<evidence type="ECO:0000259" key="3">
    <source>
        <dbReference type="PROSITE" id="PS50158"/>
    </source>
</evidence>
<dbReference type="InterPro" id="IPR001878">
    <property type="entry name" value="Znf_CCHC"/>
</dbReference>
<dbReference type="GO" id="GO:0008270">
    <property type="term" value="F:zinc ion binding"/>
    <property type="evidence" value="ECO:0007669"/>
    <property type="project" value="UniProtKB-KW"/>
</dbReference>
<gene>
    <name evidence="4" type="ORF">MERR_LOCUS45499</name>
</gene>
<organism evidence="4 5">
    <name type="scientific">Microthlaspi erraticum</name>
    <dbReference type="NCBI Taxonomy" id="1685480"/>
    <lineage>
        <taxon>Eukaryota</taxon>
        <taxon>Viridiplantae</taxon>
        <taxon>Streptophyta</taxon>
        <taxon>Embryophyta</taxon>
        <taxon>Tracheophyta</taxon>
        <taxon>Spermatophyta</taxon>
        <taxon>Magnoliopsida</taxon>
        <taxon>eudicotyledons</taxon>
        <taxon>Gunneridae</taxon>
        <taxon>Pentapetalae</taxon>
        <taxon>rosids</taxon>
        <taxon>malvids</taxon>
        <taxon>Brassicales</taxon>
        <taxon>Brassicaceae</taxon>
        <taxon>Coluteocarpeae</taxon>
        <taxon>Microthlaspi</taxon>
    </lineage>
</organism>
<feature type="compositionally biased region" description="Low complexity" evidence="2">
    <location>
        <begin position="277"/>
        <end position="300"/>
    </location>
</feature>
<keyword evidence="1" id="KW-0863">Zinc-finger</keyword>
<dbReference type="OrthoDB" id="1934635at2759"/>
<dbReference type="InterPro" id="IPR005162">
    <property type="entry name" value="Retrotrans_gag_dom"/>
</dbReference>
<dbReference type="PANTHER" id="PTHR35046:SF18">
    <property type="entry name" value="RNA-DIRECTED DNA POLYMERASE"/>
    <property type="match status" value="1"/>
</dbReference>
<evidence type="ECO:0000313" key="4">
    <source>
        <dbReference type="EMBL" id="CAA7058263.1"/>
    </source>
</evidence>
<reference evidence="4" key="1">
    <citation type="submission" date="2020-01" db="EMBL/GenBank/DDBJ databases">
        <authorList>
            <person name="Mishra B."/>
        </authorList>
    </citation>
    <scope>NUCLEOTIDE SEQUENCE [LARGE SCALE GENOMIC DNA]</scope>
</reference>
<dbReference type="GO" id="GO:0003676">
    <property type="term" value="F:nucleic acid binding"/>
    <property type="evidence" value="ECO:0007669"/>
    <property type="project" value="InterPro"/>
</dbReference>
<dbReference type="Proteomes" id="UP000467841">
    <property type="component" value="Unassembled WGS sequence"/>
</dbReference>
<dbReference type="EMBL" id="CACVBM020001718">
    <property type="protein sequence ID" value="CAA7058263.1"/>
    <property type="molecule type" value="Genomic_DNA"/>
</dbReference>
<keyword evidence="1" id="KW-0479">Metal-binding</keyword>
<keyword evidence="1" id="KW-0862">Zinc</keyword>